<proteinExistence type="predicted"/>
<dbReference type="GeneID" id="98140298"/>
<organism evidence="2 3">
    <name type="scientific">Aspergillus lucknowensis</name>
    <dbReference type="NCBI Taxonomy" id="176173"/>
    <lineage>
        <taxon>Eukaryota</taxon>
        <taxon>Fungi</taxon>
        <taxon>Dikarya</taxon>
        <taxon>Ascomycota</taxon>
        <taxon>Pezizomycotina</taxon>
        <taxon>Eurotiomycetes</taxon>
        <taxon>Eurotiomycetidae</taxon>
        <taxon>Eurotiales</taxon>
        <taxon>Aspergillaceae</taxon>
        <taxon>Aspergillus</taxon>
        <taxon>Aspergillus subgen. Nidulantes</taxon>
    </lineage>
</organism>
<gene>
    <name evidence="2" type="ORF">BJX67DRAFT_183687</name>
</gene>
<dbReference type="RefSeq" id="XP_070884368.1">
    <property type="nucleotide sequence ID" value="XM_071025226.1"/>
</dbReference>
<keyword evidence="3" id="KW-1185">Reference proteome</keyword>
<comment type="caution">
    <text evidence="2">The sequence shown here is derived from an EMBL/GenBank/DDBJ whole genome shotgun (WGS) entry which is preliminary data.</text>
</comment>
<reference evidence="2 3" key="1">
    <citation type="submission" date="2024-07" db="EMBL/GenBank/DDBJ databases">
        <title>Section-level genome sequencing and comparative genomics of Aspergillus sections Usti and Cavernicolus.</title>
        <authorList>
            <consortium name="Lawrence Berkeley National Laboratory"/>
            <person name="Nybo J.L."/>
            <person name="Vesth T.C."/>
            <person name="Theobald S."/>
            <person name="Frisvad J.C."/>
            <person name="Larsen T.O."/>
            <person name="Kjaerboelling I."/>
            <person name="Rothschild-Mancinelli K."/>
            <person name="Lyhne E.K."/>
            <person name="Kogle M.E."/>
            <person name="Barry K."/>
            <person name="Clum A."/>
            <person name="Na H."/>
            <person name="Ledsgaard L."/>
            <person name="Lin J."/>
            <person name="Lipzen A."/>
            <person name="Kuo A."/>
            <person name="Riley R."/>
            <person name="Mondo S."/>
            <person name="Labutti K."/>
            <person name="Haridas S."/>
            <person name="Pangalinan J."/>
            <person name="Salamov A.A."/>
            <person name="Simmons B.A."/>
            <person name="Magnuson J.K."/>
            <person name="Chen J."/>
            <person name="Drula E."/>
            <person name="Henrissat B."/>
            <person name="Wiebenga A."/>
            <person name="Lubbers R.J."/>
            <person name="Gomes A.C."/>
            <person name="Macurrencykelacurrency M.R."/>
            <person name="Stajich J."/>
            <person name="Grigoriev I.V."/>
            <person name="Mortensen U.H."/>
            <person name="De Vries R.P."/>
            <person name="Baker S.E."/>
            <person name="Andersen M.R."/>
        </authorList>
    </citation>
    <scope>NUCLEOTIDE SEQUENCE [LARGE SCALE GENOMIC DNA]</scope>
    <source>
        <strain evidence="2 3">CBS 449.75</strain>
    </source>
</reference>
<dbReference type="EMBL" id="JBFXLQ010000032">
    <property type="protein sequence ID" value="KAL2865389.1"/>
    <property type="molecule type" value="Genomic_DNA"/>
</dbReference>
<evidence type="ECO:0000313" key="2">
    <source>
        <dbReference type="EMBL" id="KAL2865389.1"/>
    </source>
</evidence>
<evidence type="ECO:0000313" key="3">
    <source>
        <dbReference type="Proteomes" id="UP001610432"/>
    </source>
</evidence>
<dbReference type="Proteomes" id="UP001610432">
    <property type="component" value="Unassembled WGS sequence"/>
</dbReference>
<feature type="region of interest" description="Disordered" evidence="1">
    <location>
        <begin position="52"/>
        <end position="73"/>
    </location>
</feature>
<name>A0ABR4LLG4_9EURO</name>
<protein>
    <submittedName>
        <fullName evidence="2">Uncharacterized protein</fullName>
    </submittedName>
</protein>
<sequence>MLQGTERVIARLPDFCPGTPGLESDIVAGWRFRHCGGVFSSEERCEIHANARSSETAAFPRSREETKSSPGLAPWTASIARSYRPHFMVNGQEKSRGAVINAASIPHQIIQLTELPNELRNSTAPAIELSRNLKAHRSRFWWSRLHNPPGFSIDLRELEWGWWGDKPAIIGTSGIQSRSMPKTEARATQACMKDALRQILLGMMLWRVRLGFPVRSRVASLSSETR</sequence>
<evidence type="ECO:0000256" key="1">
    <source>
        <dbReference type="SAM" id="MobiDB-lite"/>
    </source>
</evidence>
<accession>A0ABR4LLG4</accession>